<evidence type="ECO:0000256" key="1">
    <source>
        <dbReference type="SAM" id="MobiDB-lite"/>
    </source>
</evidence>
<protein>
    <submittedName>
        <fullName evidence="2">Uncharacterized protein</fullName>
    </submittedName>
</protein>
<feature type="compositionally biased region" description="Basic and acidic residues" evidence="1">
    <location>
        <begin position="17"/>
        <end position="30"/>
    </location>
</feature>
<gene>
    <name evidence="2" type="ORF">N7532_003379</name>
</gene>
<feature type="compositionally biased region" description="Polar residues" evidence="1">
    <location>
        <begin position="448"/>
        <end position="468"/>
    </location>
</feature>
<feature type="region of interest" description="Disordered" evidence="1">
    <location>
        <begin position="1"/>
        <end position="30"/>
    </location>
</feature>
<dbReference type="EMBL" id="JAPQKI010000004">
    <property type="protein sequence ID" value="KAJ5102850.1"/>
    <property type="molecule type" value="Genomic_DNA"/>
</dbReference>
<dbReference type="GeneID" id="81354852"/>
<reference evidence="2" key="1">
    <citation type="submission" date="2022-11" db="EMBL/GenBank/DDBJ databases">
        <authorList>
            <person name="Petersen C."/>
        </authorList>
    </citation>
    <scope>NUCLEOTIDE SEQUENCE</scope>
    <source>
        <strain evidence="2">IBT 30761</strain>
    </source>
</reference>
<accession>A0A9W9FMB8</accession>
<keyword evidence="3" id="KW-1185">Reference proteome</keyword>
<sequence>MAAQSPETVTPVPGAVAREKQPDCSTRPVRESKIYPSHPIAQLQGPFQESILEATDNSANEWVVDIDAQTRRRDLLENDEYERLCGRKWHQRASEKYHPFWKLVSQMVFGVHLLAKRLAKSDQEVMKILQSHVDELDGFLQRTTEDFLIIHLDVRTRIQYLSLPLGNLDVFDEMLADRNFRLALVAYNDQIEHSVDRFTLAITDAIKDLRKGKEAMAALWHYLLQLSDQGCFQSDSLRAFYKAMMENMEGWIIALSKLRRRGAALQKALGQLAFAVTEMQRRVGVASRKDLRASLKSAHGVGRTNSVRQRLFAKSPASNKPLPRDPSLKPKLSSASRKVATPAAEKTDNEPENEKTTKRDSTLPKSLNRAKSCSALAAQAQAGTDTGTPPPMPERLSRKLSKPFLPKRSVSEKLDSAPQRPSTAPARTLKSRSASIEQLKTLWANGRPRTQQGMAKSPTQSQQQNVQRPLNGPETMKDQISLFLKTDRVVEAWDTIAHKANCCGQSLTKTKEWPSSIFRAKSSEKLHVRPGKRSGLSGAVLERQMSWVQEPEFLNTYSFKQRPEISPRIHVLSVQMTLDEEVNETQSPGAESIHDFGGDAGSIITALPAVPPPTPASIPSLATEYRPETVECAH</sequence>
<comment type="caution">
    <text evidence="2">The sequence shown here is derived from an EMBL/GenBank/DDBJ whole genome shotgun (WGS) entry which is preliminary data.</text>
</comment>
<dbReference type="Proteomes" id="UP001149074">
    <property type="component" value="Unassembled WGS sequence"/>
</dbReference>
<organism evidence="2 3">
    <name type="scientific">Penicillium argentinense</name>
    <dbReference type="NCBI Taxonomy" id="1131581"/>
    <lineage>
        <taxon>Eukaryota</taxon>
        <taxon>Fungi</taxon>
        <taxon>Dikarya</taxon>
        <taxon>Ascomycota</taxon>
        <taxon>Pezizomycotina</taxon>
        <taxon>Eurotiomycetes</taxon>
        <taxon>Eurotiomycetidae</taxon>
        <taxon>Eurotiales</taxon>
        <taxon>Aspergillaceae</taxon>
        <taxon>Penicillium</taxon>
    </lineage>
</organism>
<evidence type="ECO:0000313" key="3">
    <source>
        <dbReference type="Proteomes" id="UP001149074"/>
    </source>
</evidence>
<dbReference type="AlphaFoldDB" id="A0A9W9FMB8"/>
<feature type="compositionally biased region" description="Basic and acidic residues" evidence="1">
    <location>
        <begin position="345"/>
        <end position="362"/>
    </location>
</feature>
<feature type="region of interest" description="Disordered" evidence="1">
    <location>
        <begin position="296"/>
        <end position="473"/>
    </location>
</feature>
<dbReference type="RefSeq" id="XP_056476230.1">
    <property type="nucleotide sequence ID" value="XM_056615873.1"/>
</dbReference>
<dbReference type="OrthoDB" id="5389734at2759"/>
<reference evidence="2" key="2">
    <citation type="journal article" date="2023" name="IMA Fungus">
        <title>Comparative genomic study of the Penicillium genus elucidates a diverse pangenome and 15 lateral gene transfer events.</title>
        <authorList>
            <person name="Petersen C."/>
            <person name="Sorensen T."/>
            <person name="Nielsen M.R."/>
            <person name="Sondergaard T.E."/>
            <person name="Sorensen J.L."/>
            <person name="Fitzpatrick D.A."/>
            <person name="Frisvad J.C."/>
            <person name="Nielsen K.L."/>
        </authorList>
    </citation>
    <scope>NUCLEOTIDE SEQUENCE</scope>
    <source>
        <strain evidence="2">IBT 30761</strain>
    </source>
</reference>
<proteinExistence type="predicted"/>
<name>A0A9W9FMB8_9EURO</name>
<evidence type="ECO:0000313" key="2">
    <source>
        <dbReference type="EMBL" id="KAJ5102850.1"/>
    </source>
</evidence>